<gene>
    <name evidence="5" type="ORF">JFN91_14600</name>
</gene>
<dbReference type="SUPFAM" id="SSF48452">
    <property type="entry name" value="TPR-like"/>
    <property type="match status" value="1"/>
</dbReference>
<evidence type="ECO:0000256" key="2">
    <source>
        <dbReference type="ARBA" id="ARBA00022803"/>
    </source>
</evidence>
<evidence type="ECO:0008006" key="7">
    <source>
        <dbReference type="Google" id="ProtNLM"/>
    </source>
</evidence>
<feature type="transmembrane region" description="Helical" evidence="4">
    <location>
        <begin position="118"/>
        <end position="135"/>
    </location>
</feature>
<accession>A0ABS0YGM2</accession>
<reference evidence="5 6" key="1">
    <citation type="submission" date="2020-12" db="EMBL/GenBank/DDBJ databases">
        <title>Geomonas sp. Red421, isolated from paddy soil.</title>
        <authorList>
            <person name="Xu Z."/>
            <person name="Zhang Z."/>
            <person name="Masuda Y."/>
            <person name="Itoh H."/>
            <person name="Senoo K."/>
        </authorList>
    </citation>
    <scope>NUCLEOTIDE SEQUENCE [LARGE SCALE GENOMIC DNA]</scope>
    <source>
        <strain evidence="5 6">Red421</strain>
    </source>
</reference>
<feature type="transmembrane region" description="Helical" evidence="4">
    <location>
        <begin position="218"/>
        <end position="236"/>
    </location>
</feature>
<organism evidence="5 6">
    <name type="scientific">Geomonas anaerohicana</name>
    <dbReference type="NCBI Taxonomy" id="2798583"/>
    <lineage>
        <taxon>Bacteria</taxon>
        <taxon>Pseudomonadati</taxon>
        <taxon>Thermodesulfobacteriota</taxon>
        <taxon>Desulfuromonadia</taxon>
        <taxon>Geobacterales</taxon>
        <taxon>Geobacteraceae</taxon>
        <taxon>Geomonas</taxon>
    </lineage>
</organism>
<comment type="caution">
    <text evidence="5">The sequence shown here is derived from an EMBL/GenBank/DDBJ whole genome shotgun (WGS) entry which is preliminary data.</text>
</comment>
<keyword evidence="4" id="KW-1133">Transmembrane helix</keyword>
<feature type="transmembrane region" description="Helical" evidence="4">
    <location>
        <begin position="141"/>
        <end position="163"/>
    </location>
</feature>
<dbReference type="InterPro" id="IPR019734">
    <property type="entry name" value="TPR_rpt"/>
</dbReference>
<feature type="transmembrane region" description="Helical" evidence="4">
    <location>
        <begin position="192"/>
        <end position="211"/>
    </location>
</feature>
<feature type="transmembrane region" description="Helical" evidence="4">
    <location>
        <begin position="256"/>
        <end position="276"/>
    </location>
</feature>
<feature type="transmembrane region" description="Helical" evidence="4">
    <location>
        <begin position="288"/>
        <end position="304"/>
    </location>
</feature>
<evidence type="ECO:0000256" key="1">
    <source>
        <dbReference type="ARBA" id="ARBA00022737"/>
    </source>
</evidence>
<keyword evidence="1" id="KW-0677">Repeat</keyword>
<dbReference type="EMBL" id="JAEMHL010000007">
    <property type="protein sequence ID" value="MBJ6751445.1"/>
    <property type="molecule type" value="Genomic_DNA"/>
</dbReference>
<feature type="transmembrane region" description="Helical" evidence="4">
    <location>
        <begin position="310"/>
        <end position="328"/>
    </location>
</feature>
<sequence length="573" mass="63294">MISWDINITPRHTLFACLLLVSLILAVYYPALLSGIHSVDDPGIVNLYSSSPPLSQILLPGHGYYYRPLLELTFWLDNALWGMEPRVMHLENILLHCLNTLLVFLLARTACRGQGDGVSFWAGILAAVVFALHPVNVEAVAWIAGRSDLLLTLFALAAWFVWLRWLSSPRWRDLALALLLLLAALLTKETALAAGGVFLLLALVWAGAASLRQRAGALGLMAAPALLVVLTALLFHSGTSALSRFSSATALRQWRALGDALVALGFYAGKLVWPLPLNFAITEADPRLAFLGALLLPALAWLFVRRRVAAAWFAAALLMVLPAVLVAVNQVAWTPYAERYLYLPCACSAVAVAPLVPMRLQASRPLLWALLGVLVLSCSAVDLKRTLLWQDKPAFFEEAVRRSPGFGSVYNELGGQLLQHDRVPEAAEAFATAQRFNKRESMRLLIKANLLGVAFAREDYLGVRTQFFQTFKTKQEANADFLELLQKADSRRLTTLSGEKKVALTLDILETLDLLGKKRYDPFWFYRSGQLCLAIGDKARAAEFFSRAYRLAPADSHYRQPAALYLRKLGSVP</sequence>
<evidence type="ECO:0000313" key="6">
    <source>
        <dbReference type="Proteomes" id="UP000614714"/>
    </source>
</evidence>
<dbReference type="PROSITE" id="PS50005">
    <property type="entry name" value="TPR"/>
    <property type="match status" value="1"/>
</dbReference>
<feature type="transmembrane region" description="Helical" evidence="4">
    <location>
        <begin position="12"/>
        <end position="31"/>
    </location>
</feature>
<keyword evidence="4" id="KW-0472">Membrane</keyword>
<evidence type="ECO:0000256" key="4">
    <source>
        <dbReference type="SAM" id="Phobius"/>
    </source>
</evidence>
<keyword evidence="2 3" id="KW-0802">TPR repeat</keyword>
<dbReference type="RefSeq" id="WP_199389915.1">
    <property type="nucleotide sequence ID" value="NZ_JAEMHL010000007.1"/>
</dbReference>
<proteinExistence type="predicted"/>
<dbReference type="Proteomes" id="UP000614714">
    <property type="component" value="Unassembled WGS sequence"/>
</dbReference>
<keyword evidence="4" id="KW-0812">Transmembrane</keyword>
<name>A0ABS0YGM2_9BACT</name>
<dbReference type="PANTHER" id="PTHR44227">
    <property type="match status" value="1"/>
</dbReference>
<feature type="repeat" description="TPR" evidence="3">
    <location>
        <begin position="522"/>
        <end position="555"/>
    </location>
</feature>
<protein>
    <recommendedName>
        <fullName evidence="7">Glycosyltransferase RgtA/B/C/D-like domain-containing protein</fullName>
    </recommendedName>
</protein>
<evidence type="ECO:0000313" key="5">
    <source>
        <dbReference type="EMBL" id="MBJ6751445.1"/>
    </source>
</evidence>
<dbReference type="Gene3D" id="1.25.40.10">
    <property type="entry name" value="Tetratricopeptide repeat domain"/>
    <property type="match status" value="1"/>
</dbReference>
<evidence type="ECO:0000256" key="3">
    <source>
        <dbReference type="PROSITE-ProRule" id="PRU00339"/>
    </source>
</evidence>
<keyword evidence="6" id="KW-1185">Reference proteome</keyword>
<dbReference type="PANTHER" id="PTHR44227:SF3">
    <property type="entry name" value="PROTEIN O-MANNOSYL-TRANSFERASE TMTC4"/>
    <property type="match status" value="1"/>
</dbReference>
<feature type="transmembrane region" description="Helical" evidence="4">
    <location>
        <begin position="93"/>
        <end position="111"/>
    </location>
</feature>
<dbReference type="InterPro" id="IPR052346">
    <property type="entry name" value="O-mannosyl-transferase_TMTC"/>
</dbReference>
<dbReference type="InterPro" id="IPR011990">
    <property type="entry name" value="TPR-like_helical_dom_sf"/>
</dbReference>